<name>A0ABU7X2B3_9ACTN</name>
<gene>
    <name evidence="1" type="ORF">RB636_30295</name>
</gene>
<protein>
    <submittedName>
        <fullName evidence="1">Uncharacterized protein</fullName>
    </submittedName>
</protein>
<dbReference type="RefSeq" id="WP_331788864.1">
    <property type="nucleotide sequence ID" value="NZ_JAVFKM010000019.1"/>
</dbReference>
<evidence type="ECO:0000313" key="1">
    <source>
        <dbReference type="EMBL" id="MEF3117474.1"/>
    </source>
</evidence>
<dbReference type="Proteomes" id="UP001348265">
    <property type="component" value="Unassembled WGS sequence"/>
</dbReference>
<sequence length="273" mass="28916">MPVFGATSITTAFFRRIADIAQHRPAGITKSQPGEFLVLCSTIHEVASSCTKETLSCPICYPASLDNEPDPPSDSFAAALCENSHVAIVQPHAPWKESLVILSARKMLIAGVAAAVSGAVVLTAAQAAPNPANGTVRHAAADELPPIAVEDFTYPGADKILKEKGIKLVKGDGHILLTECSANDWKIKVEANKNYDTLFHCFKVTGKKGYVTMELPDVSGIWTENQVVKATLSSDGKKKTVVTEDGPNQVKTVGVADLPSGGKKADLLELRVG</sequence>
<proteinExistence type="predicted"/>
<organism evidence="1 2">
    <name type="scientific">Streptomyces chrestomyceticus</name>
    <dbReference type="NCBI Taxonomy" id="68185"/>
    <lineage>
        <taxon>Bacteria</taxon>
        <taxon>Bacillati</taxon>
        <taxon>Actinomycetota</taxon>
        <taxon>Actinomycetes</taxon>
        <taxon>Kitasatosporales</taxon>
        <taxon>Streptomycetaceae</taxon>
        <taxon>Streptomyces</taxon>
    </lineage>
</organism>
<reference evidence="1 2" key="1">
    <citation type="submission" date="2023-08" db="EMBL/GenBank/DDBJ databases">
        <authorList>
            <person name="Sharma P."/>
            <person name="Verma V."/>
            <person name="Mohan M.K."/>
            <person name="Dubey A.K."/>
        </authorList>
    </citation>
    <scope>NUCLEOTIDE SEQUENCE [LARGE SCALE GENOMIC DNA]</scope>
    <source>
        <strain evidence="1 2">ADP4</strain>
    </source>
</reference>
<keyword evidence="2" id="KW-1185">Reference proteome</keyword>
<accession>A0ABU7X2B3</accession>
<comment type="caution">
    <text evidence="1">The sequence shown here is derived from an EMBL/GenBank/DDBJ whole genome shotgun (WGS) entry which is preliminary data.</text>
</comment>
<evidence type="ECO:0000313" key="2">
    <source>
        <dbReference type="Proteomes" id="UP001348265"/>
    </source>
</evidence>
<dbReference type="EMBL" id="JAVFKM010000019">
    <property type="protein sequence ID" value="MEF3117474.1"/>
    <property type="molecule type" value="Genomic_DNA"/>
</dbReference>